<dbReference type="AlphaFoldDB" id="A0A0E9PFU6"/>
<protein>
    <submittedName>
        <fullName evidence="1">Uncharacterized protein</fullName>
    </submittedName>
</protein>
<dbReference type="EMBL" id="GBXM01105420">
    <property type="protein sequence ID" value="JAH03157.1"/>
    <property type="molecule type" value="Transcribed_RNA"/>
</dbReference>
<proteinExistence type="predicted"/>
<reference evidence="1" key="2">
    <citation type="journal article" date="2015" name="Fish Shellfish Immunol.">
        <title>Early steps in the European eel (Anguilla anguilla)-Vibrio vulnificus interaction in the gills: Role of the RtxA13 toxin.</title>
        <authorList>
            <person name="Callol A."/>
            <person name="Pajuelo D."/>
            <person name="Ebbesson L."/>
            <person name="Teles M."/>
            <person name="MacKenzie S."/>
            <person name="Amaro C."/>
        </authorList>
    </citation>
    <scope>NUCLEOTIDE SEQUENCE</scope>
</reference>
<name>A0A0E9PFU6_ANGAN</name>
<reference evidence="1" key="1">
    <citation type="submission" date="2014-11" db="EMBL/GenBank/DDBJ databases">
        <authorList>
            <person name="Amaro Gonzalez C."/>
        </authorList>
    </citation>
    <scope>NUCLEOTIDE SEQUENCE</scope>
</reference>
<sequence>MPGADRTWSSEHSEFAWLVYTSKKN</sequence>
<accession>A0A0E9PFU6</accession>
<organism evidence="1">
    <name type="scientific">Anguilla anguilla</name>
    <name type="common">European freshwater eel</name>
    <name type="synonym">Muraena anguilla</name>
    <dbReference type="NCBI Taxonomy" id="7936"/>
    <lineage>
        <taxon>Eukaryota</taxon>
        <taxon>Metazoa</taxon>
        <taxon>Chordata</taxon>
        <taxon>Craniata</taxon>
        <taxon>Vertebrata</taxon>
        <taxon>Euteleostomi</taxon>
        <taxon>Actinopterygii</taxon>
        <taxon>Neopterygii</taxon>
        <taxon>Teleostei</taxon>
        <taxon>Anguilliformes</taxon>
        <taxon>Anguillidae</taxon>
        <taxon>Anguilla</taxon>
    </lineage>
</organism>
<evidence type="ECO:0000313" key="1">
    <source>
        <dbReference type="EMBL" id="JAH03157.1"/>
    </source>
</evidence>